<keyword evidence="11" id="KW-1185">Reference proteome</keyword>
<dbReference type="InterPro" id="IPR015919">
    <property type="entry name" value="Cadherin-like_sf"/>
</dbReference>
<keyword evidence="6" id="KW-1133">Transmembrane helix</keyword>
<gene>
    <name evidence="10" type="primary">CDH23_5</name>
    <name evidence="10" type="ORF">ATANTOWER_025553</name>
</gene>
<comment type="subcellular location">
    <subcellularLocation>
        <location evidence="1">Membrane</location>
    </subcellularLocation>
</comment>
<sequence length="269" mass="29009">MRSSVRVIIYVDDANDEVPVFTQQQYNHLGLRETAGIGTSVIVVRATDPDSGDGGAVAYSIVSGADHKFEVDISTGLLTTVDYLDYETKTSYLMNVSATDQAPPFHRVFCTVYVTLLNELDEAVAFFSAGYEATLQENIATGTEVVQVQARSPDNLNQLTYHFDPDTSPAALALFKIDSVTGRITVKGLLDREKGDYYTLTVVADNGGPKKDSNVVSITILDENDNSPVFDITSDTSVSVPENTAMGKKVAVVLAKDIDAGLNGLVRLI</sequence>
<accession>A0ABU7AR03</accession>
<evidence type="ECO:0000256" key="1">
    <source>
        <dbReference type="ARBA" id="ARBA00004370"/>
    </source>
</evidence>
<feature type="domain" description="Cadherin" evidence="9">
    <location>
        <begin position="127"/>
        <end position="230"/>
    </location>
</feature>
<evidence type="ECO:0000256" key="3">
    <source>
        <dbReference type="ARBA" id="ARBA00022737"/>
    </source>
</evidence>
<dbReference type="Gene3D" id="2.60.40.60">
    <property type="entry name" value="Cadherins"/>
    <property type="match status" value="3"/>
</dbReference>
<keyword evidence="5" id="KW-0130">Cell adhesion</keyword>
<evidence type="ECO:0000313" key="10">
    <source>
        <dbReference type="EMBL" id="MED6240671.1"/>
    </source>
</evidence>
<dbReference type="InterPro" id="IPR050971">
    <property type="entry name" value="Cadherin-domain_protein"/>
</dbReference>
<keyword evidence="4 8" id="KW-0106">Calcium</keyword>
<keyword evidence="3" id="KW-0677">Repeat</keyword>
<dbReference type="EMBL" id="JAHUTI010025598">
    <property type="protein sequence ID" value="MED6240671.1"/>
    <property type="molecule type" value="Genomic_DNA"/>
</dbReference>
<dbReference type="PANTHER" id="PTHR24025">
    <property type="entry name" value="DESMOGLEIN FAMILY MEMBER"/>
    <property type="match status" value="1"/>
</dbReference>
<evidence type="ECO:0000259" key="9">
    <source>
        <dbReference type="PROSITE" id="PS50268"/>
    </source>
</evidence>
<evidence type="ECO:0000313" key="11">
    <source>
        <dbReference type="Proteomes" id="UP001345963"/>
    </source>
</evidence>
<comment type="caution">
    <text evidence="10">The sequence shown here is derived from an EMBL/GenBank/DDBJ whole genome shotgun (WGS) entry which is preliminary data.</text>
</comment>
<proteinExistence type="predicted"/>
<dbReference type="SUPFAM" id="SSF49313">
    <property type="entry name" value="Cadherin-like"/>
    <property type="match status" value="3"/>
</dbReference>
<protein>
    <submittedName>
        <fullName evidence="10">Cadherin-23</fullName>
    </submittedName>
</protein>
<dbReference type="InterPro" id="IPR020894">
    <property type="entry name" value="Cadherin_CS"/>
</dbReference>
<dbReference type="PANTHER" id="PTHR24025:SF23">
    <property type="entry name" value="NEURAL-CADHERIN"/>
    <property type="match status" value="1"/>
</dbReference>
<organism evidence="10 11">
    <name type="scientific">Ataeniobius toweri</name>
    <dbReference type="NCBI Taxonomy" id="208326"/>
    <lineage>
        <taxon>Eukaryota</taxon>
        <taxon>Metazoa</taxon>
        <taxon>Chordata</taxon>
        <taxon>Craniata</taxon>
        <taxon>Vertebrata</taxon>
        <taxon>Euteleostomi</taxon>
        <taxon>Actinopterygii</taxon>
        <taxon>Neopterygii</taxon>
        <taxon>Teleostei</taxon>
        <taxon>Neoteleostei</taxon>
        <taxon>Acanthomorphata</taxon>
        <taxon>Ovalentaria</taxon>
        <taxon>Atherinomorphae</taxon>
        <taxon>Cyprinodontiformes</taxon>
        <taxon>Goodeidae</taxon>
        <taxon>Ataeniobius</taxon>
    </lineage>
</organism>
<evidence type="ECO:0000256" key="2">
    <source>
        <dbReference type="ARBA" id="ARBA00022692"/>
    </source>
</evidence>
<dbReference type="PROSITE" id="PS00232">
    <property type="entry name" value="CADHERIN_1"/>
    <property type="match status" value="1"/>
</dbReference>
<keyword evidence="2" id="KW-0812">Transmembrane</keyword>
<evidence type="ECO:0000256" key="6">
    <source>
        <dbReference type="ARBA" id="ARBA00022989"/>
    </source>
</evidence>
<dbReference type="Pfam" id="PF00028">
    <property type="entry name" value="Cadherin"/>
    <property type="match status" value="2"/>
</dbReference>
<evidence type="ECO:0000256" key="7">
    <source>
        <dbReference type="ARBA" id="ARBA00023136"/>
    </source>
</evidence>
<feature type="domain" description="Cadherin" evidence="9">
    <location>
        <begin position="23"/>
        <end position="126"/>
    </location>
</feature>
<name>A0ABU7AR03_9TELE</name>
<dbReference type="PROSITE" id="PS50268">
    <property type="entry name" value="CADHERIN_2"/>
    <property type="match status" value="2"/>
</dbReference>
<dbReference type="CDD" id="cd11304">
    <property type="entry name" value="Cadherin_repeat"/>
    <property type="match status" value="3"/>
</dbReference>
<evidence type="ECO:0000256" key="8">
    <source>
        <dbReference type="PROSITE-ProRule" id="PRU00043"/>
    </source>
</evidence>
<keyword evidence="7" id="KW-0472">Membrane</keyword>
<evidence type="ECO:0000256" key="5">
    <source>
        <dbReference type="ARBA" id="ARBA00022889"/>
    </source>
</evidence>
<evidence type="ECO:0000256" key="4">
    <source>
        <dbReference type="ARBA" id="ARBA00022837"/>
    </source>
</evidence>
<dbReference type="InterPro" id="IPR002126">
    <property type="entry name" value="Cadherin-like_dom"/>
</dbReference>
<reference evidence="10 11" key="1">
    <citation type="submission" date="2021-07" db="EMBL/GenBank/DDBJ databases">
        <authorList>
            <person name="Palmer J.M."/>
        </authorList>
    </citation>
    <scope>NUCLEOTIDE SEQUENCE [LARGE SCALE GENOMIC DNA]</scope>
    <source>
        <strain evidence="10 11">AT_MEX2019</strain>
        <tissue evidence="10">Muscle</tissue>
    </source>
</reference>
<dbReference type="Proteomes" id="UP001345963">
    <property type="component" value="Unassembled WGS sequence"/>
</dbReference>
<dbReference type="PRINTS" id="PR00205">
    <property type="entry name" value="CADHERIN"/>
</dbReference>
<dbReference type="SMART" id="SM00112">
    <property type="entry name" value="CA"/>
    <property type="match status" value="2"/>
</dbReference>